<protein>
    <submittedName>
        <fullName evidence="2">Uncharacterized protein</fullName>
    </submittedName>
</protein>
<dbReference type="OrthoDB" id="1187902at2"/>
<dbReference type="RefSeq" id="WP_129460983.1">
    <property type="nucleotide sequence ID" value="NZ_SBKN01000002.1"/>
</dbReference>
<dbReference type="Proteomes" id="UP000289857">
    <property type="component" value="Unassembled WGS sequence"/>
</dbReference>
<feature type="chain" id="PRO_5020655583" evidence="1">
    <location>
        <begin position="19"/>
        <end position="249"/>
    </location>
</feature>
<evidence type="ECO:0000313" key="3">
    <source>
        <dbReference type="Proteomes" id="UP000289857"/>
    </source>
</evidence>
<proteinExistence type="predicted"/>
<sequence>MIKYISTFIFFMGLMAQAQDLETLERDLKHKIQYTDTTFYSFDMKIVKDLPNRAVAVVAKFSTPYEEDGFDCKVTVYTVDTTTKKIVGQYVFPNTFTSDAIELSTFQLDFAPYQLNSKTRAFGVRWSYSSSSRVSPYGESYIALFILKNNQPTCILPQLQTSESQGDWDMQCKYDGKEIKRLLLMAPTQNNGYADLIVKSQTIIRTSRQPKNEEDPCIEEELRSPYQKEIWIFTEGKYQKLDTKKSAKK</sequence>
<keyword evidence="1" id="KW-0732">Signal</keyword>
<evidence type="ECO:0000313" key="2">
    <source>
        <dbReference type="EMBL" id="RXR23504.1"/>
    </source>
</evidence>
<evidence type="ECO:0000256" key="1">
    <source>
        <dbReference type="SAM" id="SignalP"/>
    </source>
</evidence>
<dbReference type="AlphaFoldDB" id="A0A4V1N2V1"/>
<dbReference type="EMBL" id="SBKN01000002">
    <property type="protein sequence ID" value="RXR23504.1"/>
    <property type="molecule type" value="Genomic_DNA"/>
</dbReference>
<keyword evidence="3" id="KW-1185">Reference proteome</keyword>
<name>A0A4V1N2V1_9FLAO</name>
<feature type="signal peptide" evidence="1">
    <location>
        <begin position="1"/>
        <end position="18"/>
    </location>
</feature>
<gene>
    <name evidence="2" type="ORF">EQG61_05930</name>
</gene>
<accession>A0A4V1N2V1</accession>
<comment type="caution">
    <text evidence="2">The sequence shown here is derived from an EMBL/GenBank/DDBJ whole genome shotgun (WGS) entry which is preliminary data.</text>
</comment>
<reference evidence="3" key="1">
    <citation type="submission" date="2019-01" db="EMBL/GenBank/DDBJ databases">
        <title>Cytophagaceae bacterium strain CAR-16.</title>
        <authorList>
            <person name="Chen W.-M."/>
        </authorList>
    </citation>
    <scope>NUCLEOTIDE SEQUENCE [LARGE SCALE GENOMIC DNA]</scope>
    <source>
        <strain evidence="3">WWJ-16</strain>
    </source>
</reference>
<organism evidence="2 3">
    <name type="scientific">Flavobacterium stagni</name>
    <dbReference type="NCBI Taxonomy" id="2506421"/>
    <lineage>
        <taxon>Bacteria</taxon>
        <taxon>Pseudomonadati</taxon>
        <taxon>Bacteroidota</taxon>
        <taxon>Flavobacteriia</taxon>
        <taxon>Flavobacteriales</taxon>
        <taxon>Flavobacteriaceae</taxon>
        <taxon>Flavobacterium</taxon>
    </lineage>
</organism>